<dbReference type="Proteomes" id="UP001218188">
    <property type="component" value="Unassembled WGS sequence"/>
</dbReference>
<keyword evidence="3" id="KW-1185">Reference proteome</keyword>
<comment type="caution">
    <text evidence="2">The sequence shown here is derived from an EMBL/GenBank/DDBJ whole genome shotgun (WGS) entry which is preliminary data.</text>
</comment>
<accession>A0AAD6SUL7</accession>
<sequence length="136" mass="14773">MATFRITSITTEKRSSRRFSLSSITSFASTDSLVSVSNEHPIVVTTTVSNTSMTYPATVPPPFTTSLGSDEILPRPRRGAPPVAPAKNAEERKKAKQAGGLRALIGLKRVRMDPALCEGWWWVLISISSVLNADDN</sequence>
<gene>
    <name evidence="2" type="ORF">C8F04DRAFT_1260344</name>
</gene>
<organism evidence="2 3">
    <name type="scientific">Mycena alexandri</name>
    <dbReference type="NCBI Taxonomy" id="1745969"/>
    <lineage>
        <taxon>Eukaryota</taxon>
        <taxon>Fungi</taxon>
        <taxon>Dikarya</taxon>
        <taxon>Basidiomycota</taxon>
        <taxon>Agaricomycotina</taxon>
        <taxon>Agaricomycetes</taxon>
        <taxon>Agaricomycetidae</taxon>
        <taxon>Agaricales</taxon>
        <taxon>Marasmiineae</taxon>
        <taxon>Mycenaceae</taxon>
        <taxon>Mycena</taxon>
    </lineage>
</organism>
<feature type="region of interest" description="Disordered" evidence="1">
    <location>
        <begin position="61"/>
        <end position="97"/>
    </location>
</feature>
<dbReference type="EMBL" id="JARJCM010000060">
    <property type="protein sequence ID" value="KAJ7034080.1"/>
    <property type="molecule type" value="Genomic_DNA"/>
</dbReference>
<proteinExistence type="predicted"/>
<protein>
    <submittedName>
        <fullName evidence="2">Uncharacterized protein</fullName>
    </submittedName>
</protein>
<dbReference type="AlphaFoldDB" id="A0AAD6SUL7"/>
<name>A0AAD6SUL7_9AGAR</name>
<evidence type="ECO:0000256" key="1">
    <source>
        <dbReference type="SAM" id="MobiDB-lite"/>
    </source>
</evidence>
<evidence type="ECO:0000313" key="3">
    <source>
        <dbReference type="Proteomes" id="UP001218188"/>
    </source>
</evidence>
<reference evidence="2" key="1">
    <citation type="submission" date="2023-03" db="EMBL/GenBank/DDBJ databases">
        <title>Massive genome expansion in bonnet fungi (Mycena s.s.) driven by repeated elements and novel gene families across ecological guilds.</title>
        <authorList>
            <consortium name="Lawrence Berkeley National Laboratory"/>
            <person name="Harder C.B."/>
            <person name="Miyauchi S."/>
            <person name="Viragh M."/>
            <person name="Kuo A."/>
            <person name="Thoen E."/>
            <person name="Andreopoulos B."/>
            <person name="Lu D."/>
            <person name="Skrede I."/>
            <person name="Drula E."/>
            <person name="Henrissat B."/>
            <person name="Morin E."/>
            <person name="Kohler A."/>
            <person name="Barry K."/>
            <person name="LaButti K."/>
            <person name="Morin E."/>
            <person name="Salamov A."/>
            <person name="Lipzen A."/>
            <person name="Mereny Z."/>
            <person name="Hegedus B."/>
            <person name="Baldrian P."/>
            <person name="Stursova M."/>
            <person name="Weitz H."/>
            <person name="Taylor A."/>
            <person name="Grigoriev I.V."/>
            <person name="Nagy L.G."/>
            <person name="Martin F."/>
            <person name="Kauserud H."/>
        </authorList>
    </citation>
    <scope>NUCLEOTIDE SEQUENCE</scope>
    <source>
        <strain evidence="2">CBHHK200</strain>
    </source>
</reference>
<evidence type="ECO:0000313" key="2">
    <source>
        <dbReference type="EMBL" id="KAJ7034080.1"/>
    </source>
</evidence>